<accession>A0AA41FXE1</accession>
<dbReference type="AlphaFoldDB" id="A0AA41FXE1"/>
<keyword evidence="3" id="KW-1185">Reference proteome</keyword>
<sequence>MSATVTPSGEEEPSKEERLKSFLAEKAADGEMYFKSKFIADEVGLSPKEIGALMVKLKDSASEIEVEKWSYTSATTWRVEPA</sequence>
<feature type="domain" description="DUF7123" evidence="1">
    <location>
        <begin position="1"/>
        <end position="81"/>
    </location>
</feature>
<evidence type="ECO:0000313" key="3">
    <source>
        <dbReference type="Proteomes" id="UP001166304"/>
    </source>
</evidence>
<reference evidence="2" key="1">
    <citation type="submission" date="2021-06" db="EMBL/GenBank/DDBJ databases">
        <title>New haloarchaea isolates fom saline soil.</title>
        <authorList>
            <person name="Duran-Viseras A."/>
            <person name="Sanchez-Porro C.S."/>
            <person name="Ventosa A."/>
        </authorList>
    </citation>
    <scope>NUCLEOTIDE SEQUENCE</scope>
    <source>
        <strain evidence="2">JCM 18369</strain>
    </source>
</reference>
<dbReference type="RefSeq" id="WP_162412347.1">
    <property type="nucleotide sequence ID" value="NZ_CP187146.1"/>
</dbReference>
<evidence type="ECO:0000259" key="1">
    <source>
        <dbReference type="Pfam" id="PF23438"/>
    </source>
</evidence>
<dbReference type="EMBL" id="JAHQXE010000001">
    <property type="protein sequence ID" value="MBV0900351.1"/>
    <property type="molecule type" value="Genomic_DNA"/>
</dbReference>
<evidence type="ECO:0000313" key="2">
    <source>
        <dbReference type="EMBL" id="MBV0900351.1"/>
    </source>
</evidence>
<dbReference type="GeneID" id="300246414"/>
<dbReference type="Proteomes" id="UP001166304">
    <property type="component" value="Unassembled WGS sequence"/>
</dbReference>
<name>A0AA41FXE1_9EURY</name>
<protein>
    <recommendedName>
        <fullName evidence="1">DUF7123 domain-containing protein</fullName>
    </recommendedName>
</protein>
<gene>
    <name evidence="2" type="ORF">KTS37_00995</name>
</gene>
<dbReference type="Pfam" id="PF23438">
    <property type="entry name" value="DUF7123"/>
    <property type="match status" value="1"/>
</dbReference>
<proteinExistence type="predicted"/>
<dbReference type="InterPro" id="IPR055547">
    <property type="entry name" value="DUF7123"/>
</dbReference>
<organism evidence="2 3">
    <name type="scientific">Haloarcula salina</name>
    <dbReference type="NCBI Taxonomy" id="1429914"/>
    <lineage>
        <taxon>Archaea</taxon>
        <taxon>Methanobacteriati</taxon>
        <taxon>Methanobacteriota</taxon>
        <taxon>Stenosarchaea group</taxon>
        <taxon>Halobacteria</taxon>
        <taxon>Halobacteriales</taxon>
        <taxon>Haloarculaceae</taxon>
        <taxon>Haloarcula</taxon>
    </lineage>
</organism>
<comment type="caution">
    <text evidence="2">The sequence shown here is derived from an EMBL/GenBank/DDBJ whole genome shotgun (WGS) entry which is preliminary data.</text>
</comment>